<accession>C0E8X0</accession>
<reference evidence="1 2" key="1">
    <citation type="submission" date="2009-01" db="EMBL/GenBank/DDBJ databases">
        <authorList>
            <person name="Fulton L."/>
            <person name="Clifton S."/>
            <person name="Fulton B."/>
            <person name="Xu J."/>
            <person name="Minx P."/>
            <person name="Pepin K.H."/>
            <person name="Johnson M."/>
            <person name="Bhonagiri V."/>
            <person name="Nash W.E."/>
            <person name="Mardis E.R."/>
            <person name="Wilson R.K."/>
        </authorList>
    </citation>
    <scope>NUCLEOTIDE SEQUENCE [LARGE SCALE GENOMIC DNA]</scope>
    <source>
        <strain evidence="1 2">DSM 5476</strain>
    </source>
</reference>
<dbReference type="Proteomes" id="UP000003340">
    <property type="component" value="Unassembled WGS sequence"/>
</dbReference>
<proteinExistence type="predicted"/>
<sequence length="47" mass="5388">MENVDFPAFAGGKVEEGEALPEYVDFVDKFTGRKHCFPPVLRCQKER</sequence>
<keyword evidence="2" id="KW-1185">Reference proteome</keyword>
<organism evidence="1 2">
    <name type="scientific">[Clostridium] methylpentosum DSM 5476</name>
    <dbReference type="NCBI Taxonomy" id="537013"/>
    <lineage>
        <taxon>Bacteria</taxon>
        <taxon>Bacillati</taxon>
        <taxon>Bacillota</taxon>
        <taxon>Clostridia</taxon>
        <taxon>Eubacteriales</taxon>
        <taxon>Oscillospiraceae</taxon>
        <taxon>Oscillospiraceae incertae sedis</taxon>
    </lineage>
</organism>
<gene>
    <name evidence="1" type="ORF">CLOSTMETH_00265</name>
</gene>
<evidence type="ECO:0000313" key="1">
    <source>
        <dbReference type="EMBL" id="EEG32114.1"/>
    </source>
</evidence>
<dbReference type="STRING" id="537013.CLOSTMETH_00265"/>
<name>C0E8X0_9FIRM</name>
<dbReference type="HOGENOM" id="CLU_3166487_0_0_9"/>
<protein>
    <submittedName>
        <fullName evidence="1">Uncharacterized protein</fullName>
    </submittedName>
</protein>
<dbReference type="AlphaFoldDB" id="C0E8X0"/>
<evidence type="ECO:0000313" key="2">
    <source>
        <dbReference type="Proteomes" id="UP000003340"/>
    </source>
</evidence>
<reference evidence="1 2" key="2">
    <citation type="submission" date="2009-02" db="EMBL/GenBank/DDBJ databases">
        <title>Draft genome sequence of Clostridium methylpentosum (DSM 5476).</title>
        <authorList>
            <person name="Sudarsanam P."/>
            <person name="Ley R."/>
            <person name="Guruge J."/>
            <person name="Turnbaugh P.J."/>
            <person name="Mahowald M."/>
            <person name="Liep D."/>
            <person name="Gordon J."/>
        </authorList>
    </citation>
    <scope>NUCLEOTIDE SEQUENCE [LARGE SCALE GENOMIC DNA]</scope>
    <source>
        <strain evidence="1 2">DSM 5476</strain>
    </source>
</reference>
<comment type="caution">
    <text evidence="1">The sequence shown here is derived from an EMBL/GenBank/DDBJ whole genome shotgun (WGS) entry which is preliminary data.</text>
</comment>
<dbReference type="EMBL" id="ACEC01000010">
    <property type="protein sequence ID" value="EEG32114.1"/>
    <property type="molecule type" value="Genomic_DNA"/>
</dbReference>